<dbReference type="PROSITE" id="PS51257">
    <property type="entry name" value="PROKAR_LIPOPROTEIN"/>
    <property type="match status" value="1"/>
</dbReference>
<dbReference type="PANTHER" id="PTHR33376:SF4">
    <property type="entry name" value="SIALIC ACID-BINDING PERIPLASMIC PROTEIN SIAP"/>
    <property type="match status" value="1"/>
</dbReference>
<evidence type="ECO:0000256" key="4">
    <source>
        <dbReference type="ARBA" id="ARBA00022729"/>
    </source>
</evidence>
<evidence type="ECO:0000256" key="5">
    <source>
        <dbReference type="SAM" id="MobiDB-lite"/>
    </source>
</evidence>
<dbReference type="CDD" id="cd13603">
    <property type="entry name" value="PBP2_TRAP_Siap_TeaA_like"/>
    <property type="match status" value="1"/>
</dbReference>
<name>A0ABS4GUE3_9BACL</name>
<evidence type="ECO:0000313" key="7">
    <source>
        <dbReference type="EMBL" id="MBP1933864.1"/>
    </source>
</evidence>
<keyword evidence="3" id="KW-0813">Transport</keyword>
<accession>A0ABS4GUE3</accession>
<evidence type="ECO:0000256" key="3">
    <source>
        <dbReference type="ARBA" id="ARBA00022448"/>
    </source>
</evidence>
<proteinExistence type="inferred from homology"/>
<dbReference type="Proteomes" id="UP001519343">
    <property type="component" value="Unassembled WGS sequence"/>
</dbReference>
<feature type="compositionally biased region" description="Low complexity" evidence="5">
    <location>
        <begin position="40"/>
        <end position="54"/>
    </location>
</feature>
<feature type="chain" id="PRO_5047290558" evidence="6">
    <location>
        <begin position="27"/>
        <end position="360"/>
    </location>
</feature>
<comment type="similarity">
    <text evidence="2">Belongs to the bacterial solute-binding protein 7 family.</text>
</comment>
<reference evidence="7 8" key="1">
    <citation type="submission" date="2021-03" db="EMBL/GenBank/DDBJ databases">
        <title>Genomic Encyclopedia of Type Strains, Phase IV (KMG-IV): sequencing the most valuable type-strain genomes for metagenomic binning, comparative biology and taxonomic classification.</title>
        <authorList>
            <person name="Goeker M."/>
        </authorList>
    </citation>
    <scope>NUCLEOTIDE SEQUENCE [LARGE SCALE GENOMIC DNA]</scope>
    <source>
        <strain evidence="7 8">DSM 24738</strain>
    </source>
</reference>
<sequence length="360" mass="39453">MLKRKTRLYSTAFLTLSLALSLTACGGGSEPSSTEAPKDSGNSGNQASSSSSSEKSGEPRLSFRIAFPSGKGSMLYEAADLYKKKVEEKSNGAIEVKIFPDGQLGKDLAVLDALKLGSIEMSVPSSVMATKSPEFGVFDIPFLFEDRTKVAQIAHGEIWEKDLKGLLPQHGLVGLGFWENGFRQITNNKHPINTPADLAGLKIRVPDSKVRVAMFKEIGANPTPMDFSEVFTALQQGVVDGQENPLPTIKGGKLEEVQKYMSITNHTYTPAFLVASKVWFDKLSPEDQKFLTDVANEVGDDIRKLGEEEDTKLLDYFKEKGLEINTANIKSFKEETKPVVKLLEDKIDPAFIEKVVKAAE</sequence>
<dbReference type="PANTHER" id="PTHR33376">
    <property type="match status" value="1"/>
</dbReference>
<comment type="subcellular location">
    <subcellularLocation>
        <location evidence="1">Cell envelope</location>
    </subcellularLocation>
</comment>
<gene>
    <name evidence="7" type="ORF">J2Z37_003881</name>
</gene>
<dbReference type="PIRSF" id="PIRSF006470">
    <property type="entry name" value="DctB"/>
    <property type="match status" value="1"/>
</dbReference>
<feature type="signal peptide" evidence="6">
    <location>
        <begin position="1"/>
        <end position="26"/>
    </location>
</feature>
<evidence type="ECO:0000256" key="2">
    <source>
        <dbReference type="ARBA" id="ARBA00009023"/>
    </source>
</evidence>
<evidence type="ECO:0000256" key="6">
    <source>
        <dbReference type="SAM" id="SignalP"/>
    </source>
</evidence>
<evidence type="ECO:0000256" key="1">
    <source>
        <dbReference type="ARBA" id="ARBA00004196"/>
    </source>
</evidence>
<dbReference type="EMBL" id="JAGGKT010000014">
    <property type="protein sequence ID" value="MBP1933864.1"/>
    <property type="molecule type" value="Genomic_DNA"/>
</dbReference>
<dbReference type="RefSeq" id="WP_209811879.1">
    <property type="nucleotide sequence ID" value="NZ_JAGGKT010000014.1"/>
</dbReference>
<dbReference type="Gene3D" id="3.40.190.170">
    <property type="entry name" value="Bacterial extracellular solute-binding protein, family 7"/>
    <property type="match status" value="1"/>
</dbReference>
<keyword evidence="7" id="KW-0675">Receptor</keyword>
<dbReference type="InterPro" id="IPR004682">
    <property type="entry name" value="TRAP_DctP"/>
</dbReference>
<comment type="caution">
    <text evidence="7">The sequence shown here is derived from an EMBL/GenBank/DDBJ whole genome shotgun (WGS) entry which is preliminary data.</text>
</comment>
<dbReference type="InterPro" id="IPR018389">
    <property type="entry name" value="DctP_fam"/>
</dbReference>
<organism evidence="7 8">
    <name type="scientific">Ammoniphilus resinae</name>
    <dbReference type="NCBI Taxonomy" id="861532"/>
    <lineage>
        <taxon>Bacteria</taxon>
        <taxon>Bacillati</taxon>
        <taxon>Bacillota</taxon>
        <taxon>Bacilli</taxon>
        <taxon>Bacillales</taxon>
        <taxon>Paenibacillaceae</taxon>
        <taxon>Aneurinibacillus group</taxon>
        <taxon>Ammoniphilus</taxon>
    </lineage>
</organism>
<evidence type="ECO:0000313" key="8">
    <source>
        <dbReference type="Proteomes" id="UP001519343"/>
    </source>
</evidence>
<keyword evidence="8" id="KW-1185">Reference proteome</keyword>
<feature type="region of interest" description="Disordered" evidence="5">
    <location>
        <begin position="27"/>
        <end position="59"/>
    </location>
</feature>
<dbReference type="Pfam" id="PF03480">
    <property type="entry name" value="DctP"/>
    <property type="match status" value="1"/>
</dbReference>
<dbReference type="NCBIfam" id="NF037995">
    <property type="entry name" value="TRAP_S1"/>
    <property type="match status" value="1"/>
</dbReference>
<keyword evidence="4 6" id="KW-0732">Signal</keyword>
<protein>
    <submittedName>
        <fullName evidence="7">Tripartite ATP-independent transporter DctP family solute receptor</fullName>
    </submittedName>
</protein>
<dbReference type="InterPro" id="IPR038404">
    <property type="entry name" value="TRAP_DctP_sf"/>
</dbReference>
<dbReference type="SUPFAM" id="SSF53850">
    <property type="entry name" value="Periplasmic binding protein-like II"/>
    <property type="match status" value="1"/>
</dbReference>
<dbReference type="NCBIfam" id="TIGR00787">
    <property type="entry name" value="dctP"/>
    <property type="match status" value="1"/>
</dbReference>